<reference evidence="1" key="1">
    <citation type="submission" date="2018-11" db="EMBL/GenBank/DDBJ databases">
        <authorList>
            <person name="Grassa J C."/>
        </authorList>
    </citation>
    <scope>NUCLEOTIDE SEQUENCE [LARGE SCALE GENOMIC DNA]</scope>
</reference>
<dbReference type="Gramene" id="evm.model.06.1116">
    <property type="protein sequence ID" value="cds.evm.model.06.1116"/>
    <property type="gene ID" value="evm.TU.06.1116"/>
</dbReference>
<evidence type="ECO:0000313" key="2">
    <source>
        <dbReference type="Proteomes" id="UP000596661"/>
    </source>
</evidence>
<dbReference type="AlphaFoldDB" id="A0A803PT56"/>
<protein>
    <submittedName>
        <fullName evidence="1">Uncharacterized protein</fullName>
    </submittedName>
</protein>
<name>A0A803PT56_CANSA</name>
<evidence type="ECO:0000313" key="1">
    <source>
        <dbReference type="EnsemblPlants" id="cds.evm.model.06.1116"/>
    </source>
</evidence>
<proteinExistence type="predicted"/>
<keyword evidence="2" id="KW-1185">Reference proteome</keyword>
<dbReference type="EMBL" id="UZAU01000590">
    <property type="status" value="NOT_ANNOTATED_CDS"/>
    <property type="molecule type" value="Genomic_DNA"/>
</dbReference>
<accession>A0A803PT56</accession>
<dbReference type="EnsemblPlants" id="evm.model.06.1116">
    <property type="protein sequence ID" value="cds.evm.model.06.1116"/>
    <property type="gene ID" value="evm.TU.06.1116"/>
</dbReference>
<reference evidence="1" key="2">
    <citation type="submission" date="2021-03" db="UniProtKB">
        <authorList>
            <consortium name="EnsemblPlants"/>
        </authorList>
    </citation>
    <scope>IDENTIFICATION</scope>
</reference>
<dbReference type="Proteomes" id="UP000596661">
    <property type="component" value="Chromosome 6"/>
</dbReference>
<sequence length="213" mass="23060">MVYIPQKFGVTGAKGPSGGPDGGGLPRRHACPLLTSSGKGKAATSSSNDCSFEDDGSEILMESPQVGLQVALGPWWPGPSDLALLKFNLSHAKTKGSLGALREKLKVQEAKLLVKGEALTKVLYEVKLRNPSVDLSYMGASFLGRTLAEGRELDTLRRWAELDMTREKGSKSERGIREHKFLRFCGLLRAARRCGPFGPPTPARVGLWYGCCK</sequence>
<organism evidence="1 2">
    <name type="scientific">Cannabis sativa</name>
    <name type="common">Hemp</name>
    <name type="synonym">Marijuana</name>
    <dbReference type="NCBI Taxonomy" id="3483"/>
    <lineage>
        <taxon>Eukaryota</taxon>
        <taxon>Viridiplantae</taxon>
        <taxon>Streptophyta</taxon>
        <taxon>Embryophyta</taxon>
        <taxon>Tracheophyta</taxon>
        <taxon>Spermatophyta</taxon>
        <taxon>Magnoliopsida</taxon>
        <taxon>eudicotyledons</taxon>
        <taxon>Gunneridae</taxon>
        <taxon>Pentapetalae</taxon>
        <taxon>rosids</taxon>
        <taxon>fabids</taxon>
        <taxon>Rosales</taxon>
        <taxon>Cannabaceae</taxon>
        <taxon>Cannabis</taxon>
    </lineage>
</organism>